<evidence type="ECO:0000313" key="1">
    <source>
        <dbReference type="EMBL" id="HHS51340.1"/>
    </source>
</evidence>
<dbReference type="EMBL" id="DTLI01000016">
    <property type="protein sequence ID" value="HHS51340.1"/>
    <property type="molecule type" value="Genomic_DNA"/>
</dbReference>
<organism evidence="1">
    <name type="scientific">candidate division WOR-3 bacterium</name>
    <dbReference type="NCBI Taxonomy" id="2052148"/>
    <lineage>
        <taxon>Bacteria</taxon>
        <taxon>Bacteria division WOR-3</taxon>
    </lineage>
</organism>
<dbReference type="InterPro" id="IPR021145">
    <property type="entry name" value="Portal_protein_SPP1_Gp6-like"/>
</dbReference>
<reference evidence="1" key="1">
    <citation type="journal article" date="2020" name="mSystems">
        <title>Genome- and Community-Level Interaction Insights into Carbon Utilization and Element Cycling Functions of Hydrothermarchaeota in Hydrothermal Sediment.</title>
        <authorList>
            <person name="Zhou Z."/>
            <person name="Liu Y."/>
            <person name="Xu W."/>
            <person name="Pan J."/>
            <person name="Luo Z.H."/>
            <person name="Li M."/>
        </authorList>
    </citation>
    <scope>NUCLEOTIDE SEQUENCE [LARGE SCALE GENOMIC DNA]</scope>
    <source>
        <strain evidence="1">SpSt-876</strain>
    </source>
</reference>
<accession>A0A7C6EBU6</accession>
<proteinExistence type="predicted"/>
<name>A0A7C6EBU6_UNCW3</name>
<sequence length="420" mass="48473">MKLFGESLKVIRVLTKFWEYFTGERKTIERYDEAQLKKAYRKMQFIGPIVDLINSFLFGNYFKVSSEDENAQKILQDFWDDNKALLLQAGIENSLFGNTYLAFEYQEPNLLLKILSPQSVKKVLNPEKPWLIDGYEIKVTIEQKEIRQIITNQSFEFFVNGISQQKGDNPYGLIPIVHVTGTQFSDELFGTGDIDSGIYQLSERYEKILNKAVIIEDYHGAPIPVFQGVKDFSDLKTKLESEEPGKPGFGLYLPSKDSQVYFLESKRGTGNIIELLKLLYWGIVIQSRIPEYLFGVHIPEALASTREQRAPFENRINKRRLIWSVSLQEANKIILKMLEYHQGLSFVTDKTKIDWGPIFEKNRTEEADILDKKTKAIALLKELGLISEQTALESLSELIINPNQEKERIEEEKTKSESPY</sequence>
<gene>
    <name evidence="1" type="ORF">ENW73_00530</name>
</gene>
<comment type="caution">
    <text evidence="1">The sequence shown here is derived from an EMBL/GenBank/DDBJ whole genome shotgun (WGS) entry which is preliminary data.</text>
</comment>
<dbReference type="Pfam" id="PF05133">
    <property type="entry name" value="SPP1_portal"/>
    <property type="match status" value="1"/>
</dbReference>
<protein>
    <submittedName>
        <fullName evidence="1">Phage portal protein</fullName>
    </submittedName>
</protein>
<dbReference type="AlphaFoldDB" id="A0A7C6EBU6"/>